<dbReference type="OrthoDB" id="9806939at2"/>
<dbReference type="EMBL" id="VIKS01000015">
    <property type="protein sequence ID" value="TQV82948.1"/>
    <property type="molecule type" value="Genomic_DNA"/>
</dbReference>
<dbReference type="NCBIfam" id="TIGR01730">
    <property type="entry name" value="RND_mfp"/>
    <property type="match status" value="1"/>
</dbReference>
<comment type="caution">
    <text evidence="4">The sequence shown here is derived from an EMBL/GenBank/DDBJ whole genome shotgun (WGS) entry which is preliminary data.</text>
</comment>
<gene>
    <name evidence="4" type="ORF">FLL46_24570</name>
</gene>
<keyword evidence="2" id="KW-0732">Signal</keyword>
<name>A0A545U0F5_9GAMM</name>
<dbReference type="InterPro" id="IPR006143">
    <property type="entry name" value="RND_pump_MFP"/>
</dbReference>
<dbReference type="PANTHER" id="PTHR30469">
    <property type="entry name" value="MULTIDRUG RESISTANCE PROTEIN MDTA"/>
    <property type="match status" value="1"/>
</dbReference>
<feature type="signal peptide" evidence="2">
    <location>
        <begin position="1"/>
        <end position="30"/>
    </location>
</feature>
<feature type="chain" id="PRO_5021955570" evidence="2">
    <location>
        <begin position="31"/>
        <end position="355"/>
    </location>
</feature>
<dbReference type="GO" id="GO:0015562">
    <property type="term" value="F:efflux transmembrane transporter activity"/>
    <property type="evidence" value="ECO:0007669"/>
    <property type="project" value="TreeGrafter"/>
</dbReference>
<dbReference type="Gene3D" id="1.10.287.470">
    <property type="entry name" value="Helix hairpin bin"/>
    <property type="match status" value="1"/>
</dbReference>
<evidence type="ECO:0000256" key="1">
    <source>
        <dbReference type="ARBA" id="ARBA00009477"/>
    </source>
</evidence>
<sequence length="355" mass="39475">MMKFTKFFLIKLLGTLFLLSALITTRSVSAFEESQNTKLTTSVTTQAFESLRFNPSRNAPAKVESLNRSRIPAEVGAVVSRLTAKVGKIVEAGELLAELDCRDFELNFQVQSAQLEQLKIQQEFEQREVKRGEKLLKRKNLGEAELDRRKTILQTTQAQALAQQASVNRALLEKSRCKILAPFAGVVISRLASEGEMIEKGAPVIELVQTDELEVSANIALSDEVSFVGANQYYLEANSQNYPVKVRQLTAAVVDSARSREARLVFLDKSTLPGVIGRLVWRSPTPHLPAHLLQKRGEQFGVFISNDSNAHFIAIPEAQEGRPIPILDESQWSGAQLIIDGRHGLQDKQKISIKK</sequence>
<dbReference type="SUPFAM" id="SSF111369">
    <property type="entry name" value="HlyD-like secretion proteins"/>
    <property type="match status" value="1"/>
</dbReference>
<feature type="domain" description="CzcB-like barrel-sandwich hybrid" evidence="3">
    <location>
        <begin position="71"/>
        <end position="206"/>
    </location>
</feature>
<dbReference type="Pfam" id="PF25973">
    <property type="entry name" value="BSH_CzcB"/>
    <property type="match status" value="1"/>
</dbReference>
<evidence type="ECO:0000256" key="2">
    <source>
        <dbReference type="SAM" id="SignalP"/>
    </source>
</evidence>
<keyword evidence="5" id="KW-1185">Reference proteome</keyword>
<accession>A0A545U0F5</accession>
<dbReference type="GO" id="GO:1990281">
    <property type="term" value="C:efflux pump complex"/>
    <property type="evidence" value="ECO:0007669"/>
    <property type="project" value="TreeGrafter"/>
</dbReference>
<dbReference type="Gene3D" id="2.40.50.100">
    <property type="match status" value="1"/>
</dbReference>
<protein>
    <submittedName>
        <fullName evidence="4">Efflux RND transporter periplasmic adaptor subunit</fullName>
    </submittedName>
</protein>
<evidence type="ECO:0000313" key="5">
    <source>
        <dbReference type="Proteomes" id="UP000315439"/>
    </source>
</evidence>
<comment type="similarity">
    <text evidence="1">Belongs to the membrane fusion protein (MFP) (TC 8.A.1) family.</text>
</comment>
<evidence type="ECO:0000259" key="3">
    <source>
        <dbReference type="Pfam" id="PF25973"/>
    </source>
</evidence>
<organism evidence="4 5">
    <name type="scientific">Aliikangiella coralliicola</name>
    <dbReference type="NCBI Taxonomy" id="2592383"/>
    <lineage>
        <taxon>Bacteria</taxon>
        <taxon>Pseudomonadati</taxon>
        <taxon>Pseudomonadota</taxon>
        <taxon>Gammaproteobacteria</taxon>
        <taxon>Oceanospirillales</taxon>
        <taxon>Pleioneaceae</taxon>
        <taxon>Aliikangiella</taxon>
    </lineage>
</organism>
<dbReference type="AlphaFoldDB" id="A0A545U0F5"/>
<dbReference type="InterPro" id="IPR058647">
    <property type="entry name" value="BSH_CzcB-like"/>
</dbReference>
<evidence type="ECO:0000313" key="4">
    <source>
        <dbReference type="EMBL" id="TQV82948.1"/>
    </source>
</evidence>
<reference evidence="4 5" key="1">
    <citation type="submission" date="2019-07" db="EMBL/GenBank/DDBJ databases">
        <title>Draft genome for Aliikangiella sp. M105.</title>
        <authorList>
            <person name="Wang G."/>
        </authorList>
    </citation>
    <scope>NUCLEOTIDE SEQUENCE [LARGE SCALE GENOMIC DNA]</scope>
    <source>
        <strain evidence="4 5">M105</strain>
    </source>
</reference>
<dbReference type="Proteomes" id="UP000315439">
    <property type="component" value="Unassembled WGS sequence"/>
</dbReference>
<dbReference type="Gene3D" id="2.40.30.170">
    <property type="match status" value="1"/>
</dbReference>
<proteinExistence type="inferred from homology"/>